<dbReference type="InterPro" id="IPR011050">
    <property type="entry name" value="Pectin_lyase_fold/virulence"/>
</dbReference>
<evidence type="ECO:0000313" key="3">
    <source>
        <dbReference type="Proteomes" id="UP000019131"/>
    </source>
</evidence>
<feature type="signal peptide" evidence="1">
    <location>
        <begin position="1"/>
        <end position="25"/>
    </location>
</feature>
<accession>W4USI6</accession>
<reference evidence="2 3" key="1">
    <citation type="journal article" date="2014" name="Genome Announc.">
        <title>Draft Genome Sequence of Bacteroides reticulotermitis Strain JCM 10512T, Isolated from the Gut of a Termite.</title>
        <authorList>
            <person name="Yuki M."/>
            <person name="Oshima K."/>
            <person name="Suda W."/>
            <person name="Sakamoto M."/>
            <person name="Iida T."/>
            <person name="Hattori M."/>
            <person name="Ohkuma M."/>
        </authorList>
    </citation>
    <scope>NUCLEOTIDE SEQUENCE [LARGE SCALE GENOMIC DNA]</scope>
    <source>
        <strain evidence="2 3">JCM 10512</strain>
    </source>
</reference>
<dbReference type="STRING" id="1445607.JCM10512_2063"/>
<keyword evidence="1" id="KW-0732">Signal</keyword>
<dbReference type="InterPro" id="IPR012334">
    <property type="entry name" value="Pectin_lyas_fold"/>
</dbReference>
<dbReference type="Gene3D" id="2.160.20.10">
    <property type="entry name" value="Single-stranded right-handed beta-helix, Pectin lyase-like"/>
    <property type="match status" value="1"/>
</dbReference>
<name>W4USI6_9BACE</name>
<feature type="chain" id="PRO_5004849448" evidence="1">
    <location>
        <begin position="26"/>
        <end position="128"/>
    </location>
</feature>
<protein>
    <submittedName>
        <fullName evidence="2">Polygalacturonase</fullName>
    </submittedName>
</protein>
<dbReference type="EMBL" id="BAIV01000011">
    <property type="protein sequence ID" value="GAE83767.1"/>
    <property type="molecule type" value="Genomic_DNA"/>
</dbReference>
<dbReference type="InterPro" id="IPR051801">
    <property type="entry name" value="GH28_Enzymes"/>
</dbReference>
<sequence>MMKKLFLKNGLVVALYLLATSFTPAPGSYTTVKVRAPFPMQPIKVFVYPDQDFPITAYGAVLGGNVDNTKAIAAAVDACHEAGGGRVVVPAGEWLTGPVHLKSNVNLHLAANAILRFTDKPEAYLPLL</sequence>
<gene>
    <name evidence="2" type="ORF">JCM10512_2063</name>
</gene>
<dbReference type="SUPFAM" id="SSF51126">
    <property type="entry name" value="Pectin lyase-like"/>
    <property type="match status" value="1"/>
</dbReference>
<evidence type="ECO:0000313" key="2">
    <source>
        <dbReference type="EMBL" id="GAE83767.1"/>
    </source>
</evidence>
<keyword evidence="3" id="KW-1185">Reference proteome</keyword>
<proteinExistence type="predicted"/>
<dbReference type="Proteomes" id="UP000019131">
    <property type="component" value="Unassembled WGS sequence"/>
</dbReference>
<comment type="caution">
    <text evidence="2">The sequence shown here is derived from an EMBL/GenBank/DDBJ whole genome shotgun (WGS) entry which is preliminary data.</text>
</comment>
<dbReference type="AlphaFoldDB" id="W4USI6"/>
<dbReference type="PANTHER" id="PTHR31339">
    <property type="entry name" value="PECTIN LYASE-RELATED"/>
    <property type="match status" value="1"/>
</dbReference>
<evidence type="ECO:0000256" key="1">
    <source>
        <dbReference type="SAM" id="SignalP"/>
    </source>
</evidence>
<organism evidence="2 3">
    <name type="scientific">Bacteroides reticulotermitis JCM 10512</name>
    <dbReference type="NCBI Taxonomy" id="1445607"/>
    <lineage>
        <taxon>Bacteria</taxon>
        <taxon>Pseudomonadati</taxon>
        <taxon>Bacteroidota</taxon>
        <taxon>Bacteroidia</taxon>
        <taxon>Bacteroidales</taxon>
        <taxon>Bacteroidaceae</taxon>
        <taxon>Bacteroides</taxon>
    </lineage>
</organism>
<dbReference type="PANTHER" id="PTHR31339:SF9">
    <property type="entry name" value="PLASMIN AND FIBRONECTIN-BINDING PROTEIN A"/>
    <property type="match status" value="1"/>
</dbReference>